<evidence type="ECO:0000313" key="1">
    <source>
        <dbReference type="EMBL" id="NHB75675.1"/>
    </source>
</evidence>
<organism evidence="1 2">
    <name type="scientific">Rhodobacter calidifons</name>
    <dbReference type="NCBI Taxonomy" id="2715277"/>
    <lineage>
        <taxon>Bacteria</taxon>
        <taxon>Pseudomonadati</taxon>
        <taxon>Pseudomonadota</taxon>
        <taxon>Alphaproteobacteria</taxon>
        <taxon>Rhodobacterales</taxon>
        <taxon>Rhodobacter group</taxon>
        <taxon>Rhodobacter</taxon>
    </lineage>
</organism>
<protein>
    <submittedName>
        <fullName evidence="1">BrnA antitoxin family protein</fullName>
    </submittedName>
</protein>
<reference evidence="1 2" key="1">
    <citation type="journal article" date="2022" name="Microorganisms">
        <title>Genome Sequence and Characterization of a Xanthorhodopsin-Containing, Aerobic Anoxygenic Phototrophic Rhodobacter Species, Isolated from Mesophilic Conditions at Yellowstone National Park.</title>
        <authorList>
            <person name="Kyndt J.A."/>
            <person name="Robertson S."/>
            <person name="Shoffstall I.B."/>
            <person name="Ramaley R.F."/>
            <person name="Meyer T.E."/>
        </authorList>
    </citation>
    <scope>NUCLEOTIDE SEQUENCE [LARGE SCALE GENOMIC DNA]</scope>
    <source>
        <strain evidence="1 2">M37P</strain>
    </source>
</reference>
<evidence type="ECO:0000313" key="2">
    <source>
        <dbReference type="Proteomes" id="UP001515660"/>
    </source>
</evidence>
<proteinExistence type="predicted"/>
<gene>
    <name evidence="1" type="ORF">G8O29_02830</name>
</gene>
<name>A0ABX0G444_9RHOB</name>
<dbReference type="Pfam" id="PF14384">
    <property type="entry name" value="BrnA_antitoxin"/>
    <property type="match status" value="1"/>
</dbReference>
<keyword evidence="2" id="KW-1185">Reference proteome</keyword>
<sequence>MNLPLVLHAENQVEDRPDEVLAQGSWTETVLPEQTRKKLISLRVDPEVLEFFKAQGPGYQTRMNAVLQAYMQVKKEMGRG</sequence>
<dbReference type="InterPro" id="IPR025528">
    <property type="entry name" value="BrnA_antitoxin"/>
</dbReference>
<dbReference type="Proteomes" id="UP001515660">
    <property type="component" value="Unassembled WGS sequence"/>
</dbReference>
<comment type="caution">
    <text evidence="1">The sequence shown here is derived from an EMBL/GenBank/DDBJ whole genome shotgun (WGS) entry which is preliminary data.</text>
</comment>
<dbReference type="EMBL" id="JAANHS010000002">
    <property type="protein sequence ID" value="NHB75675.1"/>
    <property type="molecule type" value="Genomic_DNA"/>
</dbReference>
<accession>A0ABX0G444</accession>